<dbReference type="GO" id="GO:0003735">
    <property type="term" value="F:structural constituent of ribosome"/>
    <property type="evidence" value="ECO:0007669"/>
    <property type="project" value="Ensembl"/>
</dbReference>
<dbReference type="GO" id="GO:0006364">
    <property type="term" value="P:rRNA processing"/>
    <property type="evidence" value="ECO:0007669"/>
    <property type="project" value="Ensembl"/>
</dbReference>
<dbReference type="GO" id="GO:0000027">
    <property type="term" value="P:ribosomal large subunit assembly"/>
    <property type="evidence" value="ECO:0007669"/>
    <property type="project" value="Ensembl"/>
</dbReference>
<dbReference type="Pfam" id="PF00673">
    <property type="entry name" value="Ribosomal_L5_C"/>
    <property type="match status" value="1"/>
</dbReference>
<dbReference type="GO" id="GO:0010628">
    <property type="term" value="P:positive regulation of gene expression"/>
    <property type="evidence" value="ECO:0007669"/>
    <property type="project" value="Ensembl"/>
</dbReference>
<gene>
    <name evidence="5" type="primary">RPL11</name>
</gene>
<dbReference type="GO" id="GO:1990948">
    <property type="term" value="F:ubiquitin ligase inhibitor activity"/>
    <property type="evidence" value="ECO:0007669"/>
    <property type="project" value="Ensembl"/>
</dbReference>
<keyword evidence="2" id="KW-0689">Ribosomal protein</keyword>
<reference evidence="5" key="3">
    <citation type="submission" date="2025-09" db="UniProtKB">
        <authorList>
            <consortium name="Ensembl"/>
        </authorList>
    </citation>
    <scope>IDENTIFICATION</scope>
</reference>
<accession>A0A493TY60</accession>
<dbReference type="InterPro" id="IPR002132">
    <property type="entry name" value="Ribosomal_uL5"/>
</dbReference>
<evidence type="ECO:0000259" key="4">
    <source>
        <dbReference type="Pfam" id="PF00673"/>
    </source>
</evidence>
<evidence type="ECO:0000313" key="5">
    <source>
        <dbReference type="Ensembl" id="ENSAPLP00000030505.1"/>
    </source>
</evidence>
<dbReference type="OMA" id="GISARCK"/>
<sequence>RVFQVREYELRKNNFSDTGNFGFGIQEHIDLGIKYDPSIGIYGLDFYVVLGRPGFSIADKKRRTGNIGAKHRIGKEEAMRWFQQKVGPGLVAFSPRDPSECQQNAWLLCVSLRKGCSELWAGC</sequence>
<evidence type="ECO:0000313" key="6">
    <source>
        <dbReference type="Proteomes" id="UP000016666"/>
    </source>
</evidence>
<dbReference type="GO" id="GO:1901796">
    <property type="term" value="P:regulation of signal transduction by p53 class mediator"/>
    <property type="evidence" value="ECO:0007669"/>
    <property type="project" value="Ensembl"/>
</dbReference>
<dbReference type="Proteomes" id="UP000016666">
    <property type="component" value="Unassembled WGS sequence"/>
</dbReference>
<evidence type="ECO:0000256" key="1">
    <source>
        <dbReference type="ARBA" id="ARBA00008553"/>
    </source>
</evidence>
<dbReference type="GO" id="GO:2000059">
    <property type="term" value="P:negative regulation of ubiquitin-dependent protein catabolic process"/>
    <property type="evidence" value="ECO:0007669"/>
    <property type="project" value="Ensembl"/>
</dbReference>
<organism evidence="5 6">
    <name type="scientific">Anas platyrhynchos platyrhynchos</name>
    <name type="common">Northern mallard</name>
    <dbReference type="NCBI Taxonomy" id="8840"/>
    <lineage>
        <taxon>Eukaryota</taxon>
        <taxon>Metazoa</taxon>
        <taxon>Chordata</taxon>
        <taxon>Craniata</taxon>
        <taxon>Vertebrata</taxon>
        <taxon>Euteleostomi</taxon>
        <taxon>Archelosauria</taxon>
        <taxon>Archosauria</taxon>
        <taxon>Dinosauria</taxon>
        <taxon>Saurischia</taxon>
        <taxon>Theropoda</taxon>
        <taxon>Coelurosauria</taxon>
        <taxon>Aves</taxon>
        <taxon>Neognathae</taxon>
        <taxon>Galloanserae</taxon>
        <taxon>Anseriformes</taxon>
        <taxon>Anatidae</taxon>
        <taxon>Anatinae</taxon>
        <taxon>Anas</taxon>
    </lineage>
</organism>
<dbReference type="GO" id="GO:0005730">
    <property type="term" value="C:nucleolus"/>
    <property type="evidence" value="ECO:0007669"/>
    <property type="project" value="Ensembl"/>
</dbReference>
<reference evidence="6" key="1">
    <citation type="submission" date="2017-10" db="EMBL/GenBank/DDBJ databases">
        <title>A new Pekin duck reference genome.</title>
        <authorList>
            <person name="Hou Z.-C."/>
            <person name="Zhou Z.-K."/>
            <person name="Zhu F."/>
            <person name="Hou S.-S."/>
        </authorList>
    </citation>
    <scope>NUCLEOTIDE SEQUENCE [LARGE SCALE GENOMIC DNA]</scope>
</reference>
<comment type="similarity">
    <text evidence="1">Belongs to the universal ribosomal protein uL5 family.</text>
</comment>
<evidence type="ECO:0000256" key="3">
    <source>
        <dbReference type="ARBA" id="ARBA00023274"/>
    </source>
</evidence>
<evidence type="ECO:0000256" key="2">
    <source>
        <dbReference type="ARBA" id="ARBA00022980"/>
    </source>
</evidence>
<dbReference type="STRING" id="8840.ENSAPLP00000030505"/>
<feature type="domain" description="Large ribosomal subunit protein uL5 C-terminal" evidence="4">
    <location>
        <begin position="4"/>
        <end position="78"/>
    </location>
</feature>
<dbReference type="InterPro" id="IPR031309">
    <property type="entry name" value="Ribosomal_uL5_C"/>
</dbReference>
<dbReference type="InterPro" id="IPR022803">
    <property type="entry name" value="Ribosomal_uL5_dom_sf"/>
</dbReference>
<reference evidence="5" key="2">
    <citation type="submission" date="2025-08" db="UniProtKB">
        <authorList>
            <consortium name="Ensembl"/>
        </authorList>
    </citation>
    <scope>IDENTIFICATION</scope>
</reference>
<name>A0A493TY60_ANAPP</name>
<dbReference type="AlphaFoldDB" id="A0A493TY60"/>
<proteinExistence type="inferred from homology"/>
<dbReference type="GO" id="GO:0002181">
    <property type="term" value="P:cytoplasmic translation"/>
    <property type="evidence" value="ECO:0007669"/>
    <property type="project" value="Ensembl"/>
</dbReference>
<dbReference type="Ensembl" id="ENSAPLT00000020860.1">
    <property type="protein sequence ID" value="ENSAPLP00000030505.1"/>
    <property type="gene ID" value="ENSAPLG00000029453.1"/>
</dbReference>
<dbReference type="SUPFAM" id="SSF55282">
    <property type="entry name" value="RL5-like"/>
    <property type="match status" value="1"/>
</dbReference>
<protein>
    <submittedName>
        <fullName evidence="5">Ribosomal protein L11</fullName>
    </submittedName>
</protein>
<dbReference type="GO" id="GO:0008097">
    <property type="term" value="F:5S rRNA binding"/>
    <property type="evidence" value="ECO:0007669"/>
    <property type="project" value="Ensembl"/>
</dbReference>
<dbReference type="GO" id="GO:0022625">
    <property type="term" value="C:cytosolic large ribosomal subunit"/>
    <property type="evidence" value="ECO:0007669"/>
    <property type="project" value="Ensembl"/>
</dbReference>
<keyword evidence="6" id="KW-1185">Reference proteome</keyword>
<dbReference type="GO" id="GO:2000435">
    <property type="term" value="P:negative regulation of protein neddylation"/>
    <property type="evidence" value="ECO:0007669"/>
    <property type="project" value="Ensembl"/>
</dbReference>
<dbReference type="GeneTree" id="ENSGT00910000144211"/>
<dbReference type="Gene3D" id="3.30.1440.10">
    <property type="match status" value="1"/>
</dbReference>
<keyword evidence="3" id="KW-0687">Ribonucleoprotein</keyword>
<dbReference type="PANTHER" id="PTHR11994">
    <property type="entry name" value="60S RIBOSOMAL PROTEIN L11-RELATED"/>
    <property type="match status" value="1"/>
</dbReference>
<dbReference type="GO" id="GO:0005654">
    <property type="term" value="C:nucleoplasm"/>
    <property type="evidence" value="ECO:0007669"/>
    <property type="project" value="Ensembl"/>
</dbReference>
<dbReference type="GO" id="GO:0050821">
    <property type="term" value="P:protein stabilization"/>
    <property type="evidence" value="ECO:0007669"/>
    <property type="project" value="Ensembl"/>
</dbReference>
<dbReference type="GO" id="GO:0006605">
    <property type="term" value="P:protein targeting"/>
    <property type="evidence" value="ECO:0007669"/>
    <property type="project" value="Ensembl"/>
</dbReference>
<dbReference type="GO" id="GO:0031625">
    <property type="term" value="F:ubiquitin protein ligase binding"/>
    <property type="evidence" value="ECO:0007669"/>
    <property type="project" value="Ensembl"/>
</dbReference>